<dbReference type="NCBIfam" id="TIGR01419">
    <property type="entry name" value="nitro_reg_IIA"/>
    <property type="match status" value="1"/>
</dbReference>
<feature type="domain" description="PTS EIIA type-2" evidence="1">
    <location>
        <begin position="5"/>
        <end position="148"/>
    </location>
</feature>
<dbReference type="GO" id="GO:0008982">
    <property type="term" value="F:protein-N(PI)-phosphohistidine-sugar phosphotransferase activity"/>
    <property type="evidence" value="ECO:0007669"/>
    <property type="project" value="InterPro"/>
</dbReference>
<accession>A0A1H2EAQ0</accession>
<dbReference type="OrthoDB" id="95460at2"/>
<dbReference type="AlphaFoldDB" id="A0A1H2EAQ0"/>
<dbReference type="InterPro" id="IPR051541">
    <property type="entry name" value="PTS_SugarTrans_NitroReg"/>
</dbReference>
<dbReference type="RefSeq" id="WP_092383869.1">
    <property type="nucleotide sequence ID" value="NZ_LT629787.1"/>
</dbReference>
<evidence type="ECO:0000313" key="3">
    <source>
        <dbReference type="Proteomes" id="UP000243924"/>
    </source>
</evidence>
<dbReference type="InterPro" id="IPR006320">
    <property type="entry name" value="PTS_Nitro_regul"/>
</dbReference>
<organism evidence="2 3">
    <name type="scientific">Halopseudomonas salegens</name>
    <dbReference type="NCBI Taxonomy" id="1434072"/>
    <lineage>
        <taxon>Bacteria</taxon>
        <taxon>Pseudomonadati</taxon>
        <taxon>Pseudomonadota</taxon>
        <taxon>Gammaproteobacteria</taxon>
        <taxon>Pseudomonadales</taxon>
        <taxon>Pseudomonadaceae</taxon>
        <taxon>Halopseudomonas</taxon>
    </lineage>
</organism>
<dbReference type="PROSITE" id="PS51094">
    <property type="entry name" value="PTS_EIIA_TYPE_2"/>
    <property type="match status" value="1"/>
</dbReference>
<dbReference type="InterPro" id="IPR002178">
    <property type="entry name" value="PTS_EIIA_type-2_dom"/>
</dbReference>
<dbReference type="GO" id="GO:0030295">
    <property type="term" value="F:protein kinase activator activity"/>
    <property type="evidence" value="ECO:0007669"/>
    <property type="project" value="TreeGrafter"/>
</dbReference>
<dbReference type="Pfam" id="PF00359">
    <property type="entry name" value="PTS_EIIA_2"/>
    <property type="match status" value="1"/>
</dbReference>
<dbReference type="GO" id="GO:0009401">
    <property type="term" value="P:phosphoenolpyruvate-dependent sugar phosphotransferase system"/>
    <property type="evidence" value="ECO:0007669"/>
    <property type="project" value="InterPro"/>
</dbReference>
<name>A0A1H2EAQ0_9GAMM</name>
<proteinExistence type="predicted"/>
<dbReference type="Proteomes" id="UP000243924">
    <property type="component" value="Chromosome I"/>
</dbReference>
<dbReference type="EMBL" id="LT629787">
    <property type="protein sequence ID" value="SDT92241.1"/>
    <property type="molecule type" value="Genomic_DNA"/>
</dbReference>
<dbReference type="InterPro" id="IPR016152">
    <property type="entry name" value="PTrfase/Anion_transptr"/>
</dbReference>
<evidence type="ECO:0000259" key="1">
    <source>
        <dbReference type="PROSITE" id="PS51094"/>
    </source>
</evidence>
<dbReference type="Gene3D" id="3.40.930.10">
    <property type="entry name" value="Mannitol-specific EII, Chain A"/>
    <property type="match status" value="1"/>
</dbReference>
<evidence type="ECO:0000313" key="2">
    <source>
        <dbReference type="EMBL" id="SDT92241.1"/>
    </source>
</evidence>
<gene>
    <name evidence="2" type="ORF">SAMN05216210_0530</name>
</gene>
<sequence>MQISQILSPDRTFAGVQGVSKKRVLELTGKLVAQHTSLDADAIYESLIAREKLGSTGFGHGIAIPHCRLSGCSKAVGALLQLDGKIDFDALDGEPVDLIFVLLVPEEATEEHLQILKMLAERLDQPTLRAALRKAANAEDLYQVMVDAGSGD</sequence>
<dbReference type="CDD" id="cd00211">
    <property type="entry name" value="PTS_IIA_fru"/>
    <property type="match status" value="1"/>
</dbReference>
<reference evidence="3" key="1">
    <citation type="submission" date="2016-10" db="EMBL/GenBank/DDBJ databases">
        <authorList>
            <person name="Varghese N."/>
            <person name="Submissions S."/>
        </authorList>
    </citation>
    <scope>NUCLEOTIDE SEQUENCE [LARGE SCALE GENOMIC DNA]</scope>
    <source>
        <strain evidence="3">CECT 8338</strain>
    </source>
</reference>
<protein>
    <submittedName>
        <fullName evidence="2">PTS IIA-like nitrogen-regulatory protein PtsN</fullName>
    </submittedName>
</protein>
<dbReference type="STRING" id="1434072.SAMN05216210_0530"/>
<keyword evidence="3" id="KW-1185">Reference proteome</keyword>
<dbReference type="PANTHER" id="PTHR47738:SF1">
    <property type="entry name" value="NITROGEN REGULATORY PROTEIN"/>
    <property type="match status" value="1"/>
</dbReference>
<dbReference type="SUPFAM" id="SSF55804">
    <property type="entry name" value="Phoshotransferase/anion transport protein"/>
    <property type="match status" value="1"/>
</dbReference>
<dbReference type="PANTHER" id="PTHR47738">
    <property type="entry name" value="PTS SYSTEM FRUCTOSE-LIKE EIIA COMPONENT-RELATED"/>
    <property type="match status" value="1"/>
</dbReference>